<dbReference type="Gene3D" id="3.40.1190.20">
    <property type="match status" value="1"/>
</dbReference>
<keyword evidence="3" id="KW-0547">Nucleotide-binding</keyword>
<accession>A0A2G6KB16</accession>
<sequence>MSASHHPVGGSARDGGFVNTDQPPRVPMITVWGEALVDRIVAADGTVDSILGGGPFTTACALGRLGATAGFVGAVSDDVDGDRIMSRLAADGVDRSRVVRVAAPTTTATALLDLDGSATYRFDLDQTSVGAMSTIPMSGADQIIFTGGLSLVVEPLAAAIETAVADLADEVMVMVDLNVRPAAITDAETYRRRLRRVVSHTDLVKISTDDLVALGGDRSTASDLLNWGAAAVIVTAGADPVTIITPTGTRTIEMAPVEVIDTVGAGDTFDAAVLAWWQAHGYGCATSISLGELVRGLGRELVIGDIGRAGIDRRIGQTGKEPVSVVS</sequence>
<comment type="similarity">
    <text evidence="1">Belongs to the carbohydrate kinase PfkB family.</text>
</comment>
<dbReference type="PROSITE" id="PS00584">
    <property type="entry name" value="PFKB_KINASES_2"/>
    <property type="match status" value="1"/>
</dbReference>
<organism evidence="8 9">
    <name type="scientific">Ilumatobacter coccineus</name>
    <dbReference type="NCBI Taxonomy" id="467094"/>
    <lineage>
        <taxon>Bacteria</taxon>
        <taxon>Bacillati</taxon>
        <taxon>Actinomycetota</taxon>
        <taxon>Acidimicrobiia</taxon>
        <taxon>Acidimicrobiales</taxon>
        <taxon>Ilumatobacteraceae</taxon>
        <taxon>Ilumatobacter</taxon>
    </lineage>
</organism>
<keyword evidence="2" id="KW-0808">Transferase</keyword>
<evidence type="ECO:0000256" key="5">
    <source>
        <dbReference type="ARBA" id="ARBA00022840"/>
    </source>
</evidence>
<evidence type="ECO:0000256" key="1">
    <source>
        <dbReference type="ARBA" id="ARBA00010688"/>
    </source>
</evidence>
<evidence type="ECO:0000259" key="7">
    <source>
        <dbReference type="Pfam" id="PF00294"/>
    </source>
</evidence>
<dbReference type="Pfam" id="PF00294">
    <property type="entry name" value="PfkB"/>
    <property type="match status" value="1"/>
</dbReference>
<feature type="domain" description="Carbohydrate kinase PfkB" evidence="7">
    <location>
        <begin position="29"/>
        <end position="291"/>
    </location>
</feature>
<dbReference type="InterPro" id="IPR029056">
    <property type="entry name" value="Ribokinase-like"/>
</dbReference>
<dbReference type="Proteomes" id="UP000230914">
    <property type="component" value="Unassembled WGS sequence"/>
</dbReference>
<dbReference type="PANTHER" id="PTHR43085">
    <property type="entry name" value="HEXOKINASE FAMILY MEMBER"/>
    <property type="match status" value="1"/>
</dbReference>
<dbReference type="GO" id="GO:0005524">
    <property type="term" value="F:ATP binding"/>
    <property type="evidence" value="ECO:0007669"/>
    <property type="project" value="UniProtKB-KW"/>
</dbReference>
<dbReference type="EMBL" id="PDSL01000040">
    <property type="protein sequence ID" value="PIE32906.1"/>
    <property type="molecule type" value="Genomic_DNA"/>
</dbReference>
<evidence type="ECO:0000256" key="4">
    <source>
        <dbReference type="ARBA" id="ARBA00022777"/>
    </source>
</evidence>
<dbReference type="InterPro" id="IPR050306">
    <property type="entry name" value="PfkB_Carbo_kinase"/>
</dbReference>
<dbReference type="SUPFAM" id="SSF53613">
    <property type="entry name" value="Ribokinase-like"/>
    <property type="match status" value="1"/>
</dbReference>
<feature type="region of interest" description="Disordered" evidence="6">
    <location>
        <begin position="1"/>
        <end position="23"/>
    </location>
</feature>
<comment type="caution">
    <text evidence="8">The sequence shown here is derived from an EMBL/GenBank/DDBJ whole genome shotgun (WGS) entry which is preliminary data.</text>
</comment>
<dbReference type="GO" id="GO:0016301">
    <property type="term" value="F:kinase activity"/>
    <property type="evidence" value="ECO:0007669"/>
    <property type="project" value="UniProtKB-KW"/>
</dbReference>
<evidence type="ECO:0000313" key="8">
    <source>
        <dbReference type="EMBL" id="PIE32906.1"/>
    </source>
</evidence>
<protein>
    <submittedName>
        <fullName evidence="8">Carbohydrate kinase</fullName>
    </submittedName>
</protein>
<proteinExistence type="inferred from homology"/>
<keyword evidence="4 8" id="KW-0418">Kinase</keyword>
<evidence type="ECO:0000313" key="9">
    <source>
        <dbReference type="Proteomes" id="UP000230914"/>
    </source>
</evidence>
<name>A0A2G6KB16_9ACTN</name>
<evidence type="ECO:0000256" key="2">
    <source>
        <dbReference type="ARBA" id="ARBA00022679"/>
    </source>
</evidence>
<keyword evidence="5" id="KW-0067">ATP-binding</keyword>
<gene>
    <name evidence="8" type="ORF">CSA55_02615</name>
</gene>
<reference evidence="8 9" key="1">
    <citation type="submission" date="2017-10" db="EMBL/GenBank/DDBJ databases">
        <title>Novel microbial diversity and functional potential in the marine mammal oral microbiome.</title>
        <authorList>
            <person name="Dudek N.K."/>
            <person name="Sun C.L."/>
            <person name="Burstein D."/>
            <person name="Kantor R.S."/>
            <person name="Aliaga Goltsman D.S."/>
            <person name="Bik E.M."/>
            <person name="Thomas B.C."/>
            <person name="Banfield J.F."/>
            <person name="Relman D.A."/>
        </authorList>
    </citation>
    <scope>NUCLEOTIDE SEQUENCE [LARGE SCALE GENOMIC DNA]</scope>
    <source>
        <strain evidence="8">DOLJORAL78_61_10</strain>
    </source>
</reference>
<dbReference type="InterPro" id="IPR002173">
    <property type="entry name" value="Carboh/pur_kinase_PfkB_CS"/>
</dbReference>
<evidence type="ECO:0000256" key="6">
    <source>
        <dbReference type="SAM" id="MobiDB-lite"/>
    </source>
</evidence>
<dbReference type="InterPro" id="IPR011611">
    <property type="entry name" value="PfkB_dom"/>
</dbReference>
<dbReference type="PANTHER" id="PTHR43085:SF1">
    <property type="entry name" value="PSEUDOURIDINE KINASE-RELATED"/>
    <property type="match status" value="1"/>
</dbReference>
<dbReference type="AlphaFoldDB" id="A0A2G6KB16"/>
<evidence type="ECO:0000256" key="3">
    <source>
        <dbReference type="ARBA" id="ARBA00022741"/>
    </source>
</evidence>